<proteinExistence type="predicted"/>
<name>A0A2P2QFY9_RHIMU</name>
<accession>A0A2P2QFY9</accession>
<protein>
    <submittedName>
        <fullName evidence="1">Uncharacterized protein</fullName>
    </submittedName>
</protein>
<dbReference type="AlphaFoldDB" id="A0A2P2QFY9"/>
<dbReference type="EMBL" id="GGEC01085439">
    <property type="protein sequence ID" value="MBX65923.1"/>
    <property type="molecule type" value="Transcribed_RNA"/>
</dbReference>
<evidence type="ECO:0000313" key="1">
    <source>
        <dbReference type="EMBL" id="MBX65923.1"/>
    </source>
</evidence>
<organism evidence="1">
    <name type="scientific">Rhizophora mucronata</name>
    <name type="common">Asiatic mangrove</name>
    <dbReference type="NCBI Taxonomy" id="61149"/>
    <lineage>
        <taxon>Eukaryota</taxon>
        <taxon>Viridiplantae</taxon>
        <taxon>Streptophyta</taxon>
        <taxon>Embryophyta</taxon>
        <taxon>Tracheophyta</taxon>
        <taxon>Spermatophyta</taxon>
        <taxon>Magnoliopsida</taxon>
        <taxon>eudicotyledons</taxon>
        <taxon>Gunneridae</taxon>
        <taxon>Pentapetalae</taxon>
        <taxon>rosids</taxon>
        <taxon>fabids</taxon>
        <taxon>Malpighiales</taxon>
        <taxon>Rhizophoraceae</taxon>
        <taxon>Rhizophora</taxon>
    </lineage>
</organism>
<reference evidence="1" key="1">
    <citation type="submission" date="2018-02" db="EMBL/GenBank/DDBJ databases">
        <title>Rhizophora mucronata_Transcriptome.</title>
        <authorList>
            <person name="Meera S.P."/>
            <person name="Sreeshan A."/>
            <person name="Augustine A."/>
        </authorList>
    </citation>
    <scope>NUCLEOTIDE SEQUENCE</scope>
    <source>
        <tissue evidence="1">Leaf</tissue>
    </source>
</reference>
<sequence length="61" mass="7048">MNGNIYSIFTILLLYNKENICEQFSRSQISDFLNGSEDETFSKLLILGLQNNSSVRQRMRG</sequence>